<feature type="transmembrane region" description="Helical" evidence="1">
    <location>
        <begin position="149"/>
        <end position="167"/>
    </location>
</feature>
<dbReference type="PANTHER" id="PTHR43044">
    <property type="match status" value="1"/>
</dbReference>
<dbReference type="EMBL" id="JAPFQI010000001">
    <property type="protein sequence ID" value="MCW8084773.1"/>
    <property type="molecule type" value="Genomic_DNA"/>
</dbReference>
<reference evidence="2 3" key="1">
    <citation type="submission" date="2022-10" db="EMBL/GenBank/DDBJ databases">
        <title>Roseococcus glaciei nov., sp. nov., isolated from glacier.</title>
        <authorList>
            <person name="Liu Q."/>
            <person name="Xin Y.-H."/>
        </authorList>
    </citation>
    <scope>NUCLEOTIDE SEQUENCE [LARGE SCALE GENOMIC DNA]</scope>
    <source>
        <strain evidence="2 3">MDT2-1-1</strain>
    </source>
</reference>
<accession>A0ABT3NSD5</accession>
<dbReference type="RefSeq" id="WP_301588491.1">
    <property type="nucleotide sequence ID" value="NZ_JAPFQI010000001.1"/>
</dbReference>
<organism evidence="2 3">
    <name type="scientific">Sabulicella glaciei</name>
    <dbReference type="NCBI Taxonomy" id="2984948"/>
    <lineage>
        <taxon>Bacteria</taxon>
        <taxon>Pseudomonadati</taxon>
        <taxon>Pseudomonadota</taxon>
        <taxon>Alphaproteobacteria</taxon>
        <taxon>Acetobacterales</taxon>
        <taxon>Acetobacteraceae</taxon>
        <taxon>Sabulicella</taxon>
    </lineage>
</organism>
<feature type="transmembrane region" description="Helical" evidence="1">
    <location>
        <begin position="112"/>
        <end position="129"/>
    </location>
</feature>
<evidence type="ECO:0000313" key="2">
    <source>
        <dbReference type="EMBL" id="MCW8084773.1"/>
    </source>
</evidence>
<dbReference type="Proteomes" id="UP001526430">
    <property type="component" value="Unassembled WGS sequence"/>
</dbReference>
<evidence type="ECO:0000313" key="3">
    <source>
        <dbReference type="Proteomes" id="UP001526430"/>
    </source>
</evidence>
<sequence length="302" mass="32815">MSALAETWLLVFLLAAGVGLGATLAMALGRLLAESWLDPLRPALAPLSRWAPLVAFALALPMRFLAPYLWPWGDAPTEAAEDPTLVWTTSLSILGLWTALGWMLARPSVGRGLAGAALAALILTGALAVEEWALSRDATWTGSVQGVALMTEQLAFVLAFATLLALRRGEPLGPEARTGLERALLTIAMGMLWLWFTQYVVVYYADIPSESAWYLRRSEGAWAWLMLGWLMPALLCAIALAIVPQWRDWRFKAVARLLLLQHPVHLFWVVRPEAPPGAASVMLDLTVAAALAAGSVLMLRRA</sequence>
<evidence type="ECO:0000256" key="1">
    <source>
        <dbReference type="SAM" id="Phobius"/>
    </source>
</evidence>
<keyword evidence="1" id="KW-0472">Membrane</keyword>
<keyword evidence="1" id="KW-0812">Transmembrane</keyword>
<keyword evidence="1" id="KW-1133">Transmembrane helix</keyword>
<gene>
    <name evidence="2" type="ORF">OF850_03965</name>
</gene>
<feature type="transmembrane region" description="Helical" evidence="1">
    <location>
        <begin position="6"/>
        <end position="29"/>
    </location>
</feature>
<feature type="transmembrane region" description="Helical" evidence="1">
    <location>
        <begin position="179"/>
        <end position="201"/>
    </location>
</feature>
<name>A0ABT3NSD5_9PROT</name>
<keyword evidence="3" id="KW-1185">Reference proteome</keyword>
<comment type="caution">
    <text evidence="2">The sequence shown here is derived from an EMBL/GenBank/DDBJ whole genome shotgun (WGS) entry which is preliminary data.</text>
</comment>
<feature type="transmembrane region" description="Helical" evidence="1">
    <location>
        <begin position="221"/>
        <end position="242"/>
    </location>
</feature>
<feature type="transmembrane region" description="Helical" evidence="1">
    <location>
        <begin position="85"/>
        <end position="105"/>
    </location>
</feature>
<proteinExistence type="predicted"/>
<protein>
    <submittedName>
        <fullName evidence="2">Uncharacterized protein</fullName>
    </submittedName>
</protein>
<dbReference type="PANTHER" id="PTHR43044:SF1">
    <property type="entry name" value="QUINOL:CYTOCHROME C OXIDOREDUCTASE QUINONE-BINDING SUBUNIT 2"/>
    <property type="match status" value="1"/>
</dbReference>